<feature type="region of interest" description="Disordered" evidence="2">
    <location>
        <begin position="93"/>
        <end position="124"/>
    </location>
</feature>
<organism evidence="4 5">
    <name type="scientific">Actinomadura rubrisoli</name>
    <dbReference type="NCBI Taxonomy" id="2530368"/>
    <lineage>
        <taxon>Bacteria</taxon>
        <taxon>Bacillati</taxon>
        <taxon>Actinomycetota</taxon>
        <taxon>Actinomycetes</taxon>
        <taxon>Streptosporangiales</taxon>
        <taxon>Thermomonosporaceae</taxon>
        <taxon>Actinomadura</taxon>
    </lineage>
</organism>
<keyword evidence="1" id="KW-0808">Transferase</keyword>
<dbReference type="Pfam" id="PF13581">
    <property type="entry name" value="HATPase_c_2"/>
    <property type="match status" value="1"/>
</dbReference>
<keyword evidence="1" id="KW-0418">Kinase</keyword>
<proteinExistence type="predicted"/>
<dbReference type="EMBL" id="SMKU01000280">
    <property type="protein sequence ID" value="TDD72136.1"/>
    <property type="molecule type" value="Genomic_DNA"/>
</dbReference>
<dbReference type="CDD" id="cd16936">
    <property type="entry name" value="HATPase_RsbW-like"/>
    <property type="match status" value="1"/>
</dbReference>
<comment type="caution">
    <text evidence="4">The sequence shown here is derived from an EMBL/GenBank/DDBJ whole genome shotgun (WGS) entry which is preliminary data.</text>
</comment>
<dbReference type="OrthoDB" id="3472182at2"/>
<name>A0A4R5AKP1_9ACTN</name>
<reference evidence="4 5" key="1">
    <citation type="submission" date="2019-03" db="EMBL/GenBank/DDBJ databases">
        <title>Draft genome sequences of novel Actinobacteria.</title>
        <authorList>
            <person name="Sahin N."/>
            <person name="Ay H."/>
            <person name="Saygin H."/>
        </authorList>
    </citation>
    <scope>NUCLEOTIDE SEQUENCE [LARGE SCALE GENOMIC DNA]</scope>
    <source>
        <strain evidence="4 5">H3C3</strain>
    </source>
</reference>
<evidence type="ECO:0000259" key="3">
    <source>
        <dbReference type="Pfam" id="PF13581"/>
    </source>
</evidence>
<dbReference type="RefSeq" id="WP_131901120.1">
    <property type="nucleotide sequence ID" value="NZ_SMKU01000280.1"/>
</dbReference>
<evidence type="ECO:0000313" key="4">
    <source>
        <dbReference type="EMBL" id="TDD72136.1"/>
    </source>
</evidence>
<keyword evidence="5" id="KW-1185">Reference proteome</keyword>
<keyword evidence="1" id="KW-0723">Serine/threonine-protein kinase</keyword>
<dbReference type="InterPro" id="IPR050267">
    <property type="entry name" value="Anti-sigma-factor_SerPK"/>
</dbReference>
<dbReference type="AlphaFoldDB" id="A0A4R5AKP1"/>
<dbReference type="SUPFAM" id="SSF55874">
    <property type="entry name" value="ATPase domain of HSP90 chaperone/DNA topoisomerase II/histidine kinase"/>
    <property type="match status" value="1"/>
</dbReference>
<evidence type="ECO:0000313" key="5">
    <source>
        <dbReference type="Proteomes" id="UP000294513"/>
    </source>
</evidence>
<evidence type="ECO:0000256" key="2">
    <source>
        <dbReference type="SAM" id="MobiDB-lite"/>
    </source>
</evidence>
<dbReference type="InterPro" id="IPR003594">
    <property type="entry name" value="HATPase_dom"/>
</dbReference>
<keyword evidence="4" id="KW-0547">Nucleotide-binding</keyword>
<protein>
    <submittedName>
        <fullName evidence="4">ATP-binding protein</fullName>
    </submittedName>
</protein>
<dbReference type="InterPro" id="IPR036890">
    <property type="entry name" value="HATPase_C_sf"/>
</dbReference>
<dbReference type="PANTHER" id="PTHR35526">
    <property type="entry name" value="ANTI-SIGMA-F FACTOR RSBW-RELATED"/>
    <property type="match status" value="1"/>
</dbReference>
<keyword evidence="4" id="KW-0067">ATP-binding</keyword>
<sequence length="161" mass="17298">MTATLHGAQATQSAHVPLALRQKLASTPSVLSDVRCIVKAAAIKWNVGATTVEAAVLVADELVTNAVRHAKGEQPIILRMFVARDGLRIEVHDRSTKRPKRGKPDLTIPSQPVPDDAPDPHGWGMGIVEHLAKRHGVTKEHDGKTVWAVLRMTAAVPAEAP</sequence>
<gene>
    <name evidence="4" type="ORF">E1298_35290</name>
</gene>
<evidence type="ECO:0000256" key="1">
    <source>
        <dbReference type="ARBA" id="ARBA00022527"/>
    </source>
</evidence>
<dbReference type="GO" id="GO:0005524">
    <property type="term" value="F:ATP binding"/>
    <property type="evidence" value="ECO:0007669"/>
    <property type="project" value="UniProtKB-KW"/>
</dbReference>
<dbReference type="GO" id="GO:0004674">
    <property type="term" value="F:protein serine/threonine kinase activity"/>
    <property type="evidence" value="ECO:0007669"/>
    <property type="project" value="UniProtKB-KW"/>
</dbReference>
<dbReference type="Gene3D" id="3.30.565.10">
    <property type="entry name" value="Histidine kinase-like ATPase, C-terminal domain"/>
    <property type="match status" value="1"/>
</dbReference>
<accession>A0A4R5AKP1</accession>
<dbReference type="PANTHER" id="PTHR35526:SF3">
    <property type="entry name" value="ANTI-SIGMA-F FACTOR RSBW"/>
    <property type="match status" value="1"/>
</dbReference>
<feature type="domain" description="Histidine kinase/HSP90-like ATPase" evidence="3">
    <location>
        <begin position="25"/>
        <end position="149"/>
    </location>
</feature>
<dbReference type="Proteomes" id="UP000294513">
    <property type="component" value="Unassembled WGS sequence"/>
</dbReference>